<dbReference type="GO" id="GO:0008470">
    <property type="term" value="F:3-methylbutanoyl-CoA dehydrogenase activity"/>
    <property type="evidence" value="ECO:0007669"/>
    <property type="project" value="TreeGrafter"/>
</dbReference>
<dbReference type="InterPro" id="IPR037069">
    <property type="entry name" value="AcylCoA_DH/ox_N_sf"/>
</dbReference>
<dbReference type="Gene3D" id="1.10.540.10">
    <property type="entry name" value="Acyl-CoA dehydrogenase/oxidase, N-terminal domain"/>
    <property type="match status" value="1"/>
</dbReference>
<sequence>MTAAKAGTATVLGAVQDLLPTLRENGKAAEAQRSVPQENIDLLENAGVFRMTVPRRFGGLGLPVADQYRVLTEVARGCGSTGWVAQIWSAAAWVVTLFPERAQEEVFATGTVRVSAGLTPTGTLTPTDGGFLLNGSWKWVSGCQGADWCNLAALPENPDGAPVPSTALVPRSEVSVIDDWDTTAAAGTGSATVVAKNVFVPTHRVALMPDLLGAGSPGRGNTGATGGNYAMVPYFMVVGAASYLGMAKGAYELFLDRLPGRGITYTSWTDQSQSPLTHLQVATAAGRIAAAEALSAGWFRVLQDRADAGEQPTVAERAQIRGQVGFSIMLLREAVEELHTASGASVIHRDVPFQRFYRDITGLSLHGLFLPTTNLELQGRVAVGLPPDTPFL</sequence>
<comment type="caution">
    <text evidence="4">The sequence shown here is derived from an EMBL/GenBank/DDBJ whole genome shotgun (WGS) entry which is preliminary data.</text>
</comment>
<dbReference type="PANTHER" id="PTHR43884:SF12">
    <property type="entry name" value="ISOVALERYL-COA DEHYDROGENASE, MITOCHONDRIAL-RELATED"/>
    <property type="match status" value="1"/>
</dbReference>
<proteinExistence type="predicted"/>
<evidence type="ECO:0000259" key="2">
    <source>
        <dbReference type="Pfam" id="PF02771"/>
    </source>
</evidence>
<dbReference type="PANTHER" id="PTHR43884">
    <property type="entry name" value="ACYL-COA DEHYDROGENASE"/>
    <property type="match status" value="1"/>
</dbReference>
<dbReference type="GO" id="GO:0006552">
    <property type="term" value="P:L-leucine catabolic process"/>
    <property type="evidence" value="ECO:0007669"/>
    <property type="project" value="TreeGrafter"/>
</dbReference>
<dbReference type="Gene3D" id="2.40.110.10">
    <property type="entry name" value="Butyryl-CoA Dehydrogenase, subunit A, domain 2"/>
    <property type="match status" value="1"/>
</dbReference>
<dbReference type="Pfam" id="PF02771">
    <property type="entry name" value="Acyl-CoA_dh_N"/>
    <property type="match status" value="1"/>
</dbReference>
<dbReference type="InterPro" id="IPR036250">
    <property type="entry name" value="AcylCo_DH-like_C"/>
</dbReference>
<organism evidence="4 5">
    <name type="scientific">Streptomyces hoynatensis</name>
    <dbReference type="NCBI Taxonomy" id="1141874"/>
    <lineage>
        <taxon>Bacteria</taxon>
        <taxon>Bacillati</taxon>
        <taxon>Actinomycetota</taxon>
        <taxon>Actinomycetes</taxon>
        <taxon>Kitasatosporales</taxon>
        <taxon>Streptomycetaceae</taxon>
        <taxon>Streptomyces</taxon>
    </lineage>
</organism>
<dbReference type="SUPFAM" id="SSF47203">
    <property type="entry name" value="Acyl-CoA dehydrogenase C-terminal domain-like"/>
    <property type="match status" value="1"/>
</dbReference>
<name>A0A3A9YNT0_9ACTN</name>
<dbReference type="RefSeq" id="WP_120684963.1">
    <property type="nucleotide sequence ID" value="NZ_RBAL01000032.1"/>
</dbReference>
<dbReference type="InterPro" id="IPR009100">
    <property type="entry name" value="AcylCoA_DH/oxidase_NM_dom_sf"/>
</dbReference>
<evidence type="ECO:0000259" key="3">
    <source>
        <dbReference type="Pfam" id="PF08028"/>
    </source>
</evidence>
<keyword evidence="1" id="KW-0560">Oxidoreductase</keyword>
<keyword evidence="5" id="KW-1185">Reference proteome</keyword>
<gene>
    <name evidence="4" type="ORF">D7294_29990</name>
</gene>
<feature type="domain" description="Acyl-CoA dehydrogenase C-terminal" evidence="3">
    <location>
        <begin position="240"/>
        <end position="367"/>
    </location>
</feature>
<dbReference type="GO" id="GO:0050660">
    <property type="term" value="F:flavin adenine dinucleotide binding"/>
    <property type="evidence" value="ECO:0007669"/>
    <property type="project" value="InterPro"/>
</dbReference>
<dbReference type="PIRSF" id="PIRSF016578">
    <property type="entry name" value="HsaA"/>
    <property type="match status" value="1"/>
</dbReference>
<feature type="domain" description="Acyl-CoA dehydrogenase/oxidase N-terminal" evidence="2">
    <location>
        <begin position="27"/>
        <end position="106"/>
    </location>
</feature>
<dbReference type="InterPro" id="IPR013107">
    <property type="entry name" value="Acyl-CoA_DH_C"/>
</dbReference>
<dbReference type="AlphaFoldDB" id="A0A3A9YNT0"/>
<dbReference type="Proteomes" id="UP000272474">
    <property type="component" value="Unassembled WGS sequence"/>
</dbReference>
<evidence type="ECO:0000313" key="4">
    <source>
        <dbReference type="EMBL" id="RKN36706.1"/>
    </source>
</evidence>
<dbReference type="Gene3D" id="1.20.140.10">
    <property type="entry name" value="Butyryl-CoA Dehydrogenase, subunit A, domain 3"/>
    <property type="match status" value="1"/>
</dbReference>
<dbReference type="Pfam" id="PF08028">
    <property type="entry name" value="Acyl-CoA_dh_2"/>
    <property type="match status" value="1"/>
</dbReference>
<dbReference type="OrthoDB" id="3404950at2"/>
<dbReference type="InterPro" id="IPR046373">
    <property type="entry name" value="Acyl-CoA_Oxase/DH_mid-dom_sf"/>
</dbReference>
<dbReference type="SUPFAM" id="SSF56645">
    <property type="entry name" value="Acyl-CoA dehydrogenase NM domain-like"/>
    <property type="match status" value="1"/>
</dbReference>
<protein>
    <submittedName>
        <fullName evidence="4">Acyl-CoA dehydrogenase</fullName>
    </submittedName>
</protein>
<reference evidence="4 5" key="1">
    <citation type="journal article" date="2014" name="Int. J. Syst. Evol. Microbiol.">
        <title>Streptomyces hoynatensis sp. nov., isolated from deep marine sediment.</title>
        <authorList>
            <person name="Veyisoglu A."/>
            <person name="Sahin N."/>
        </authorList>
    </citation>
    <scope>NUCLEOTIDE SEQUENCE [LARGE SCALE GENOMIC DNA]</scope>
    <source>
        <strain evidence="4 5">KCTC 29097</strain>
    </source>
</reference>
<evidence type="ECO:0000256" key="1">
    <source>
        <dbReference type="ARBA" id="ARBA00023002"/>
    </source>
</evidence>
<accession>A0A3A9YNT0</accession>
<dbReference type="InterPro" id="IPR013786">
    <property type="entry name" value="AcylCoA_DH/ox_N"/>
</dbReference>
<evidence type="ECO:0000313" key="5">
    <source>
        <dbReference type="Proteomes" id="UP000272474"/>
    </source>
</evidence>
<dbReference type="EMBL" id="RBAL01000032">
    <property type="protein sequence ID" value="RKN36706.1"/>
    <property type="molecule type" value="Genomic_DNA"/>
</dbReference>